<dbReference type="PANTHER" id="PTHR43161:SF24">
    <property type="entry name" value="SORBITOL DEHYDROGENASE"/>
    <property type="match status" value="1"/>
</dbReference>
<feature type="domain" description="Enoyl reductase (ER)" evidence="10">
    <location>
        <begin position="56"/>
        <end position="394"/>
    </location>
</feature>
<dbReference type="GO" id="GO:0003939">
    <property type="term" value="F:L-iditol 2-dehydrogenase (NAD+) activity"/>
    <property type="evidence" value="ECO:0007669"/>
    <property type="project" value="TreeGrafter"/>
</dbReference>
<dbReference type="FunFam" id="3.40.50.720:FF:000068">
    <property type="entry name" value="Sorbitol dehydrogenase"/>
    <property type="match status" value="1"/>
</dbReference>
<keyword evidence="6" id="KW-0520">NAD</keyword>
<evidence type="ECO:0000256" key="3">
    <source>
        <dbReference type="ARBA" id="ARBA00022723"/>
    </source>
</evidence>
<keyword evidence="4 9" id="KW-0862">Zinc</keyword>
<evidence type="ECO:0000256" key="5">
    <source>
        <dbReference type="ARBA" id="ARBA00023002"/>
    </source>
</evidence>
<dbReference type="Proteomes" id="UP000593567">
    <property type="component" value="Unassembled WGS sequence"/>
</dbReference>
<dbReference type="EMBL" id="VXIV02003211">
    <property type="protein sequence ID" value="KAF6019798.1"/>
    <property type="molecule type" value="Genomic_DNA"/>
</dbReference>
<gene>
    <name evidence="11" type="ORF">EB796_021888</name>
</gene>
<evidence type="ECO:0000256" key="8">
    <source>
        <dbReference type="ARBA" id="ARBA00032485"/>
    </source>
</evidence>
<sequence length="398" mass="43014">MFSVPNVEVLTRQISSRQTSDWKEFSAFSSQFPLNESRLPPYSMSTSENLCVVLHGAEDMRVDAREQTDPCGNDVLLKMGSVGICGSDLKYWKYAKCGRFTMSSPMVIGHEGSGTVLKCGPDVKHLKPGDRVAIEPGVPCRQCYICHAGRYNLCGDMKFCATPPVDGNLSQYFTHPEDFCFKLPDNVSLDQGALMEPLAVAVYACQRGDVGLGSNVLICGAGPVGLLVLMTAKAMGADKVVMTDISENRLALAKTLGCDHVINMKDRSSNMEDCGKEIKAVCPRIDAAIECSGADSSVSTWYSPLQSTRPGGSVVLVGRGSKEPSIPLVDAATFEIDIKGVFRYANCYPKAIAMVSSGKIKPEVLISHQFILKESEKAFQCAYSPDSGAIKVMIRCNA</sequence>
<dbReference type="InterPro" id="IPR045306">
    <property type="entry name" value="SDH-like"/>
</dbReference>
<dbReference type="PROSITE" id="PS00059">
    <property type="entry name" value="ADH_ZINC"/>
    <property type="match status" value="1"/>
</dbReference>
<evidence type="ECO:0000256" key="4">
    <source>
        <dbReference type="ARBA" id="ARBA00022833"/>
    </source>
</evidence>
<evidence type="ECO:0000256" key="1">
    <source>
        <dbReference type="ARBA" id="ARBA00001947"/>
    </source>
</evidence>
<evidence type="ECO:0000259" key="10">
    <source>
        <dbReference type="SMART" id="SM00829"/>
    </source>
</evidence>
<organism evidence="11 12">
    <name type="scientific">Bugula neritina</name>
    <name type="common">Brown bryozoan</name>
    <name type="synonym">Sertularia neritina</name>
    <dbReference type="NCBI Taxonomy" id="10212"/>
    <lineage>
        <taxon>Eukaryota</taxon>
        <taxon>Metazoa</taxon>
        <taxon>Spiralia</taxon>
        <taxon>Lophotrochozoa</taxon>
        <taxon>Bryozoa</taxon>
        <taxon>Gymnolaemata</taxon>
        <taxon>Cheilostomatida</taxon>
        <taxon>Flustrina</taxon>
        <taxon>Buguloidea</taxon>
        <taxon>Bugulidae</taxon>
        <taxon>Bugula</taxon>
    </lineage>
</organism>
<dbReference type="GO" id="GO:0006062">
    <property type="term" value="P:sorbitol catabolic process"/>
    <property type="evidence" value="ECO:0007669"/>
    <property type="project" value="TreeGrafter"/>
</dbReference>
<dbReference type="SUPFAM" id="SSF51735">
    <property type="entry name" value="NAD(P)-binding Rossmann-fold domains"/>
    <property type="match status" value="1"/>
</dbReference>
<comment type="caution">
    <text evidence="11">The sequence shown here is derived from an EMBL/GenBank/DDBJ whole genome shotgun (WGS) entry which is preliminary data.</text>
</comment>
<keyword evidence="3 9" id="KW-0479">Metal-binding</keyword>
<dbReference type="CDD" id="cd05285">
    <property type="entry name" value="sorbitol_DH"/>
    <property type="match status" value="1"/>
</dbReference>
<evidence type="ECO:0000256" key="7">
    <source>
        <dbReference type="ARBA" id="ARBA00026132"/>
    </source>
</evidence>
<dbReference type="AlphaFoldDB" id="A0A7J7J2X7"/>
<dbReference type="InterPro" id="IPR013154">
    <property type="entry name" value="ADH-like_N"/>
</dbReference>
<dbReference type="InterPro" id="IPR002328">
    <property type="entry name" value="ADH_Zn_CS"/>
</dbReference>
<evidence type="ECO:0000256" key="6">
    <source>
        <dbReference type="ARBA" id="ARBA00023027"/>
    </source>
</evidence>
<dbReference type="InterPro" id="IPR013149">
    <property type="entry name" value="ADH-like_C"/>
</dbReference>
<dbReference type="InterPro" id="IPR036291">
    <property type="entry name" value="NAD(P)-bd_dom_sf"/>
</dbReference>
<protein>
    <recommendedName>
        <fullName evidence="7">Sorbitol dehydrogenase</fullName>
    </recommendedName>
    <alternativeName>
        <fullName evidence="8">Polyol dehydrogenase</fullName>
    </alternativeName>
</protein>
<dbReference type="Gene3D" id="3.40.50.720">
    <property type="entry name" value="NAD(P)-binding Rossmann-like Domain"/>
    <property type="match status" value="1"/>
</dbReference>
<dbReference type="InterPro" id="IPR011032">
    <property type="entry name" value="GroES-like_sf"/>
</dbReference>
<dbReference type="InterPro" id="IPR020843">
    <property type="entry name" value="ER"/>
</dbReference>
<comment type="similarity">
    <text evidence="2 9">Belongs to the zinc-containing alcohol dehydrogenase family.</text>
</comment>
<reference evidence="11" key="1">
    <citation type="submission" date="2020-06" db="EMBL/GenBank/DDBJ databases">
        <title>Draft genome of Bugula neritina, a colonial animal packing powerful symbionts and potential medicines.</title>
        <authorList>
            <person name="Rayko M."/>
        </authorList>
    </citation>
    <scope>NUCLEOTIDE SEQUENCE [LARGE SCALE GENOMIC DNA]</scope>
    <source>
        <strain evidence="11">Kwan_BN1</strain>
    </source>
</reference>
<evidence type="ECO:0000313" key="11">
    <source>
        <dbReference type="EMBL" id="KAF6019798.1"/>
    </source>
</evidence>
<dbReference type="SMART" id="SM00829">
    <property type="entry name" value="PKS_ER"/>
    <property type="match status" value="1"/>
</dbReference>
<keyword evidence="5" id="KW-0560">Oxidoreductase</keyword>
<keyword evidence="12" id="KW-1185">Reference proteome</keyword>
<dbReference type="SUPFAM" id="SSF50129">
    <property type="entry name" value="GroES-like"/>
    <property type="match status" value="1"/>
</dbReference>
<proteinExistence type="inferred from homology"/>
<dbReference type="OrthoDB" id="1879366at2759"/>
<comment type="cofactor">
    <cofactor evidence="1 9">
        <name>Zn(2+)</name>
        <dbReference type="ChEBI" id="CHEBI:29105"/>
    </cofactor>
</comment>
<evidence type="ECO:0000256" key="2">
    <source>
        <dbReference type="ARBA" id="ARBA00008072"/>
    </source>
</evidence>
<dbReference type="Pfam" id="PF00107">
    <property type="entry name" value="ADH_zinc_N"/>
    <property type="match status" value="1"/>
</dbReference>
<evidence type="ECO:0000256" key="9">
    <source>
        <dbReference type="RuleBase" id="RU361277"/>
    </source>
</evidence>
<dbReference type="GO" id="GO:0008270">
    <property type="term" value="F:zinc ion binding"/>
    <property type="evidence" value="ECO:0007669"/>
    <property type="project" value="InterPro"/>
</dbReference>
<dbReference type="Pfam" id="PF08240">
    <property type="entry name" value="ADH_N"/>
    <property type="match status" value="1"/>
</dbReference>
<dbReference type="Gene3D" id="3.90.180.10">
    <property type="entry name" value="Medium-chain alcohol dehydrogenases, catalytic domain"/>
    <property type="match status" value="1"/>
</dbReference>
<accession>A0A7J7J2X7</accession>
<name>A0A7J7J2X7_BUGNE</name>
<dbReference type="PANTHER" id="PTHR43161">
    <property type="entry name" value="SORBITOL DEHYDROGENASE"/>
    <property type="match status" value="1"/>
</dbReference>
<evidence type="ECO:0000313" key="12">
    <source>
        <dbReference type="Proteomes" id="UP000593567"/>
    </source>
</evidence>